<dbReference type="CDD" id="cd00834">
    <property type="entry name" value="KAS_I_II"/>
    <property type="match status" value="1"/>
</dbReference>
<dbReference type="GO" id="GO:0005829">
    <property type="term" value="C:cytosol"/>
    <property type="evidence" value="ECO:0007669"/>
    <property type="project" value="TreeGrafter"/>
</dbReference>
<dbReference type="SUPFAM" id="SSF53901">
    <property type="entry name" value="Thiolase-like"/>
    <property type="match status" value="4"/>
</dbReference>
<reference evidence="6" key="1">
    <citation type="submission" date="2016-11" db="EMBL/GenBank/DDBJ databases">
        <authorList>
            <person name="Varghese N."/>
            <person name="Submissions S."/>
        </authorList>
    </citation>
    <scope>NUCLEOTIDE SEQUENCE [LARGE SCALE GENOMIC DNA]</scope>
    <source>
        <strain evidence="6">UWOS</strain>
    </source>
</reference>
<keyword evidence="2 3" id="KW-0808">Transferase</keyword>
<evidence type="ECO:0000256" key="2">
    <source>
        <dbReference type="ARBA" id="ARBA00022679"/>
    </source>
</evidence>
<organism evidence="5 6">
    <name type="scientific">Fibrobacter intestinalis</name>
    <dbReference type="NCBI Taxonomy" id="28122"/>
    <lineage>
        <taxon>Bacteria</taxon>
        <taxon>Pseudomonadati</taxon>
        <taxon>Fibrobacterota</taxon>
        <taxon>Fibrobacteria</taxon>
        <taxon>Fibrobacterales</taxon>
        <taxon>Fibrobacteraceae</taxon>
        <taxon>Fibrobacter</taxon>
    </lineage>
</organism>
<dbReference type="PANTHER" id="PTHR11712:SF336">
    <property type="entry name" value="3-OXOACYL-[ACYL-CARRIER-PROTEIN] SYNTHASE, MITOCHONDRIAL"/>
    <property type="match status" value="1"/>
</dbReference>
<dbReference type="InterPro" id="IPR014030">
    <property type="entry name" value="Ketoacyl_synth_N"/>
</dbReference>
<dbReference type="AlphaFoldDB" id="A0A1M6R2L3"/>
<dbReference type="Gene3D" id="3.40.47.10">
    <property type="match status" value="2"/>
</dbReference>
<accession>A0A1M6R2L3</accession>
<dbReference type="PROSITE" id="PS00606">
    <property type="entry name" value="KS3_1"/>
    <property type="match status" value="1"/>
</dbReference>
<dbReference type="GO" id="GO:0004315">
    <property type="term" value="F:3-oxoacyl-[acyl-carrier-protein] synthase activity"/>
    <property type="evidence" value="ECO:0007669"/>
    <property type="project" value="InterPro"/>
</dbReference>
<dbReference type="Pfam" id="PF02801">
    <property type="entry name" value="Ketoacyl-synt_C"/>
    <property type="match status" value="2"/>
</dbReference>
<evidence type="ECO:0000313" key="5">
    <source>
        <dbReference type="EMBL" id="SHK26735.1"/>
    </source>
</evidence>
<protein>
    <submittedName>
        <fullName evidence="5">3-oxoacyl-[acyl-carrier-protein] synthase II</fullName>
    </submittedName>
</protein>
<evidence type="ECO:0000256" key="3">
    <source>
        <dbReference type="RuleBase" id="RU003694"/>
    </source>
</evidence>
<keyword evidence="6" id="KW-1185">Reference proteome</keyword>
<feature type="domain" description="Ketosynthase family 3 (KS3)" evidence="4">
    <location>
        <begin position="412"/>
        <end position="798"/>
    </location>
</feature>
<dbReference type="GO" id="GO:0006633">
    <property type="term" value="P:fatty acid biosynthetic process"/>
    <property type="evidence" value="ECO:0007669"/>
    <property type="project" value="InterPro"/>
</dbReference>
<dbReference type="InterPro" id="IPR020841">
    <property type="entry name" value="PKS_Beta-ketoAc_synthase_dom"/>
</dbReference>
<feature type="domain" description="Ketosynthase family 3 (KS3)" evidence="4">
    <location>
        <begin position="5"/>
        <end position="400"/>
    </location>
</feature>
<dbReference type="InterPro" id="IPR016039">
    <property type="entry name" value="Thiolase-like"/>
</dbReference>
<evidence type="ECO:0000313" key="6">
    <source>
        <dbReference type="Proteomes" id="UP000184275"/>
    </source>
</evidence>
<dbReference type="Proteomes" id="UP000184275">
    <property type="component" value="Unassembled WGS sequence"/>
</dbReference>
<dbReference type="SMART" id="SM00825">
    <property type="entry name" value="PKS_KS"/>
    <property type="match status" value="1"/>
</dbReference>
<dbReference type="PROSITE" id="PS52004">
    <property type="entry name" value="KS3_2"/>
    <property type="match status" value="2"/>
</dbReference>
<dbReference type="PANTHER" id="PTHR11712">
    <property type="entry name" value="POLYKETIDE SYNTHASE-RELATED"/>
    <property type="match status" value="1"/>
</dbReference>
<sequence>MTSNDCRCVVTGLGVICAVGNNVEETWKNALNSVSGIHKTTSVDTEKCYADLAAEVHCDSLDEIANPEEKDRASKLCIKAANEALADANLSDFADDQRVSVIIGSCVGGVLSVEHYNRQGRNAGDIPKMPIASIASQVAETCRAGGIVTNVANACAAGTISIALACDLIRAGKADVVIAGGADSFASVPYSGFLSLHALDENGCSPFNHCNGITLGEGAGIVIVESFEHAQKRGAKTYCEVLGSGVTSDAHHITAPREDALCLTEAMERAVRNSGIQKNEIGYVNAHGTGTGKNDEAEITAFQKFFAEENPTVSVSSTKVMTGHCLGAAGAIEAVFSIKALTTDTVLPTLHYSEEDSVALREKVGSLDFVQNVPRQKELRCVMSNNVAFGGTNASIVFSKDAGNVSALTAKNSKIAVTGLGIVSPLGNSKAAYLAAVEKDAKPESASIHSTIVLDDYKELGIKMAFYRKLDNLGQLQTVSGMRALQDAGFKVTEENAKNIGIIVGTSEGGLGATYDFEELIAKLGNAQGSAFKFPHTVYNAAGGYLSICSGIKGYGVTITTGPLSGLDSIGYSMNVIHDGQEQAMMATGSDENLPIITEFAQKMQVASDSVTAPYSGSSGCVMGDGSVSILLETEDSAQARGAKIYCYALGYGHGRKNVKFGHISGSDEALDLAIRSAVVDAGVSLDEIDAVCGFANGCKKLDDIEKASLSRVFGDRLETLPLVEVKERVGEGRAGAAALAAAEAALLLSGELQRENAYFIGKDGAVQKKCIESIGLKKVLVISFATGGSYSAVVLGK</sequence>
<dbReference type="InterPro" id="IPR000794">
    <property type="entry name" value="Beta-ketoacyl_synthase"/>
</dbReference>
<dbReference type="RefSeq" id="WP_073302411.1">
    <property type="nucleotide sequence ID" value="NZ_FRAW01000003.1"/>
</dbReference>
<dbReference type="InterPro" id="IPR018201">
    <property type="entry name" value="Ketoacyl_synth_AS"/>
</dbReference>
<gene>
    <name evidence="5" type="ORF">SAMN05720469_10390</name>
</gene>
<comment type="similarity">
    <text evidence="1 3">Belongs to the thiolase-like superfamily. Beta-ketoacyl-ACP synthases family.</text>
</comment>
<dbReference type="Pfam" id="PF00109">
    <property type="entry name" value="ketoacyl-synt"/>
    <property type="match status" value="2"/>
</dbReference>
<evidence type="ECO:0000259" key="4">
    <source>
        <dbReference type="PROSITE" id="PS52004"/>
    </source>
</evidence>
<evidence type="ECO:0000256" key="1">
    <source>
        <dbReference type="ARBA" id="ARBA00008467"/>
    </source>
</evidence>
<dbReference type="InterPro" id="IPR014031">
    <property type="entry name" value="Ketoacyl_synth_C"/>
</dbReference>
<name>A0A1M6R2L3_9BACT</name>
<dbReference type="EMBL" id="FRAW01000003">
    <property type="protein sequence ID" value="SHK26735.1"/>
    <property type="molecule type" value="Genomic_DNA"/>
</dbReference>
<proteinExistence type="inferred from homology"/>